<dbReference type="EMBL" id="DUAV01000022">
    <property type="protein sequence ID" value="HIG63527.1"/>
    <property type="molecule type" value="Genomic_DNA"/>
</dbReference>
<feature type="region of interest" description="Disordered" evidence="1">
    <location>
        <begin position="58"/>
        <end position="77"/>
    </location>
</feature>
<name>A0A7C8DD96_9ARCH</name>
<dbReference type="CDD" id="cd06174">
    <property type="entry name" value="MFS"/>
    <property type="match status" value="1"/>
</dbReference>
<proteinExistence type="predicted"/>
<keyword evidence="2" id="KW-1133">Transmembrane helix</keyword>
<dbReference type="InterPro" id="IPR036259">
    <property type="entry name" value="MFS_trans_sf"/>
</dbReference>
<evidence type="ECO:0000256" key="1">
    <source>
        <dbReference type="SAM" id="MobiDB-lite"/>
    </source>
</evidence>
<dbReference type="Proteomes" id="UP000589516">
    <property type="component" value="Unassembled WGS sequence"/>
</dbReference>
<feature type="transmembrane region" description="Helical" evidence="2">
    <location>
        <begin position="288"/>
        <end position="307"/>
    </location>
</feature>
<accession>A0A7C8DD96</accession>
<feature type="transmembrane region" description="Helical" evidence="2">
    <location>
        <begin position="343"/>
        <end position="363"/>
    </location>
</feature>
<protein>
    <submittedName>
        <fullName evidence="3">MFS transporter</fullName>
    </submittedName>
</protein>
<feature type="transmembrane region" description="Helical" evidence="2">
    <location>
        <begin position="256"/>
        <end position="276"/>
    </location>
</feature>
<dbReference type="Pfam" id="PF07690">
    <property type="entry name" value="MFS_1"/>
    <property type="match status" value="1"/>
</dbReference>
<comment type="caution">
    <text evidence="3">The sequence shown here is derived from an EMBL/GenBank/DDBJ whole genome shotgun (WGS) entry which is preliminary data.</text>
</comment>
<evidence type="ECO:0000313" key="3">
    <source>
        <dbReference type="EMBL" id="HIG63527.1"/>
    </source>
</evidence>
<feature type="transmembrane region" description="Helical" evidence="2">
    <location>
        <begin position="636"/>
        <end position="655"/>
    </location>
</feature>
<feature type="transmembrane region" description="Helical" evidence="2">
    <location>
        <begin position="566"/>
        <end position="586"/>
    </location>
</feature>
<feature type="transmembrane region" description="Helical" evidence="2">
    <location>
        <begin position="510"/>
        <end position="529"/>
    </location>
</feature>
<organism evidence="3 4">
    <name type="scientific">Marine Group III euryarchaeote</name>
    <dbReference type="NCBI Taxonomy" id="2173149"/>
    <lineage>
        <taxon>Archaea</taxon>
        <taxon>Methanobacteriati</taxon>
        <taxon>Thermoplasmatota</taxon>
        <taxon>Thermoplasmata</taxon>
        <taxon>Candidatus Thermoprofundales</taxon>
    </lineage>
</organism>
<evidence type="ECO:0000313" key="4">
    <source>
        <dbReference type="Proteomes" id="UP000589516"/>
    </source>
</evidence>
<keyword evidence="2" id="KW-0472">Membrane</keyword>
<dbReference type="AlphaFoldDB" id="A0A7C8DD96"/>
<sequence>MRTGHAVVLPLRAVRPALLVALLLVVVLPVASAGEDDDPTPEHGGLWAYDTMQNGSGGLSANESRAAGGEGNWDGGSTDLEYESEPLSGDVQLEEDIVHVRLHLERNCIFSPCNSVDVRLYVNDTIVSEAELTAGGNGVYEADLTINLDGGIIQYNTTIQLEFSWTRAADTSSETLYDGANETGVTFYVADYLPFAPTPPPTELPDEPNIISADLLSALYLLTLPLMGGISWWLRGRYRTLAAVAGPSRPGDLPRLLLAGALLVMGVNTALVMYSFHSRQLGAREDLVLLHTGLLALTVGGCGSLWGAAADRWGQRRRMMLGALGGAAALALLFPWLSLEAFMAASMLQVALLSSARLAFAAVTEWYPDRKGEAIGLLYAVASLVSALVALAAGQVYDRLLDARGASDAMLGLAALMVPLLVLAVWLVLRLRGDEFARPAWALRGAAPAAAGAAPSGITARLAGLRALFAFESHWPPLILLGVLLVAMPRGAVVLTTLRYFEVRGAAVDFSALLEAWAVLMVLILYAVIGKVCDRMGAERVLLWSALAYGGLWSLFALGLPLPVAIVIFVIPIYPMLLVSDDALMARFTTARERNRGLGMAGATALVGQALGIALGYLLMGYFLDSGMANLDAYHWTYRANILLWITAIGCTWWLSQRLRGEPGPA</sequence>
<gene>
    <name evidence="3" type="ORF">EYQ16_03295</name>
</gene>
<dbReference type="InterPro" id="IPR011701">
    <property type="entry name" value="MFS"/>
</dbReference>
<feature type="transmembrane region" description="Helical" evidence="2">
    <location>
        <begin position="409"/>
        <end position="429"/>
    </location>
</feature>
<feature type="transmembrane region" description="Helical" evidence="2">
    <location>
        <begin position="215"/>
        <end position="235"/>
    </location>
</feature>
<dbReference type="GO" id="GO:0022857">
    <property type="term" value="F:transmembrane transporter activity"/>
    <property type="evidence" value="ECO:0007669"/>
    <property type="project" value="InterPro"/>
</dbReference>
<dbReference type="Gene3D" id="1.20.1250.20">
    <property type="entry name" value="MFS general substrate transporter like domains"/>
    <property type="match status" value="2"/>
</dbReference>
<reference evidence="4" key="1">
    <citation type="journal article" date="2019" name="bioRxiv">
        <title>Genome diversification in globally distributed novel marine Proteobacteria is linked to environmental adaptation.</title>
        <authorList>
            <person name="Zhou Z."/>
            <person name="Tran P.Q."/>
            <person name="Kieft K."/>
            <person name="Anantharaman K."/>
        </authorList>
    </citation>
    <scope>NUCLEOTIDE SEQUENCE [LARGE SCALE GENOMIC DNA]</scope>
</reference>
<feature type="transmembrane region" description="Helical" evidence="2">
    <location>
        <begin position="598"/>
        <end position="624"/>
    </location>
</feature>
<feature type="transmembrane region" description="Helical" evidence="2">
    <location>
        <begin position="375"/>
        <end position="397"/>
    </location>
</feature>
<feature type="transmembrane region" description="Helical" evidence="2">
    <location>
        <begin position="478"/>
        <end position="498"/>
    </location>
</feature>
<feature type="transmembrane region" description="Helical" evidence="2">
    <location>
        <begin position="319"/>
        <end position="337"/>
    </location>
</feature>
<dbReference type="SUPFAM" id="SSF103473">
    <property type="entry name" value="MFS general substrate transporter"/>
    <property type="match status" value="1"/>
</dbReference>
<keyword evidence="2" id="KW-0812">Transmembrane</keyword>
<evidence type="ECO:0000256" key="2">
    <source>
        <dbReference type="SAM" id="Phobius"/>
    </source>
</evidence>